<dbReference type="EMBL" id="JAOVZO020000018">
    <property type="protein sequence ID" value="MDC8014272.1"/>
    <property type="molecule type" value="Genomic_DNA"/>
</dbReference>
<keyword evidence="3" id="KW-0804">Transcription</keyword>
<dbReference type="InterPro" id="IPR001647">
    <property type="entry name" value="HTH_TetR"/>
</dbReference>
<keyword evidence="1" id="KW-0805">Transcription regulation</keyword>
<dbReference type="PRINTS" id="PR00455">
    <property type="entry name" value="HTHTETR"/>
</dbReference>
<evidence type="ECO:0000313" key="6">
    <source>
        <dbReference type="EMBL" id="MDC8014272.1"/>
    </source>
</evidence>
<dbReference type="Gene3D" id="1.10.10.60">
    <property type="entry name" value="Homeodomain-like"/>
    <property type="match status" value="1"/>
</dbReference>
<organism evidence="6 7">
    <name type="scientific">Tahibacter soli</name>
    <dbReference type="NCBI Taxonomy" id="2983605"/>
    <lineage>
        <taxon>Bacteria</taxon>
        <taxon>Pseudomonadati</taxon>
        <taxon>Pseudomonadota</taxon>
        <taxon>Gammaproteobacteria</taxon>
        <taxon>Lysobacterales</taxon>
        <taxon>Rhodanobacteraceae</taxon>
        <taxon>Tahibacter</taxon>
    </lineage>
</organism>
<comment type="caution">
    <text evidence="6">The sequence shown here is derived from an EMBL/GenBank/DDBJ whole genome shotgun (WGS) entry which is preliminary data.</text>
</comment>
<dbReference type="Proteomes" id="UP001139971">
    <property type="component" value="Unassembled WGS sequence"/>
</dbReference>
<name>A0A9X3YL64_9GAMM</name>
<feature type="domain" description="HTH tetR-type" evidence="5">
    <location>
        <begin position="9"/>
        <end position="69"/>
    </location>
</feature>
<dbReference type="PANTHER" id="PTHR47506">
    <property type="entry name" value="TRANSCRIPTIONAL REGULATORY PROTEIN"/>
    <property type="match status" value="1"/>
</dbReference>
<accession>A0A9X3YL64</accession>
<reference evidence="6" key="1">
    <citation type="submission" date="2023-02" db="EMBL/GenBank/DDBJ databases">
        <title>Tahibacter soli sp. nov. isolated from soil.</title>
        <authorList>
            <person name="Baek J.H."/>
            <person name="Lee J.K."/>
            <person name="Choi D.G."/>
            <person name="Jeon C.O."/>
        </authorList>
    </citation>
    <scope>NUCLEOTIDE SEQUENCE</scope>
    <source>
        <strain evidence="6">BL</strain>
    </source>
</reference>
<sequence length="194" mass="20780">MRYDAEHKQQTRDKVVKAAARAIRAKGPDGVGIAQVMADVGLTHGGFYAHFASKDDLVAAAVGQMFDESRARLAAETRDRPAADGLRAYIDFYLSPAHRDARRAGCPIAALASDLPRMAAKQRRHFSAGSERLVEALAALLRDVGRAEPVADARSTFAELLGALSIARIESDAGRSDEILASSRAAIKRRLGLG</sequence>
<evidence type="ECO:0000256" key="2">
    <source>
        <dbReference type="ARBA" id="ARBA00023125"/>
    </source>
</evidence>
<protein>
    <submittedName>
        <fullName evidence="6">TetR/AcrR family transcriptional regulator</fullName>
    </submittedName>
</protein>
<feature type="DNA-binding region" description="H-T-H motif" evidence="4">
    <location>
        <begin position="32"/>
        <end position="51"/>
    </location>
</feature>
<dbReference type="Gene3D" id="1.10.357.10">
    <property type="entry name" value="Tetracycline Repressor, domain 2"/>
    <property type="match status" value="1"/>
</dbReference>
<dbReference type="SUPFAM" id="SSF46689">
    <property type="entry name" value="Homeodomain-like"/>
    <property type="match status" value="1"/>
</dbReference>
<dbReference type="RefSeq" id="WP_263541908.1">
    <property type="nucleotide sequence ID" value="NZ_JAOVZO020000018.1"/>
</dbReference>
<dbReference type="SUPFAM" id="SSF48498">
    <property type="entry name" value="Tetracyclin repressor-like, C-terminal domain"/>
    <property type="match status" value="1"/>
</dbReference>
<evidence type="ECO:0000256" key="1">
    <source>
        <dbReference type="ARBA" id="ARBA00023015"/>
    </source>
</evidence>
<keyword evidence="2 4" id="KW-0238">DNA-binding</keyword>
<dbReference type="Pfam" id="PF00440">
    <property type="entry name" value="TetR_N"/>
    <property type="match status" value="1"/>
</dbReference>
<evidence type="ECO:0000313" key="7">
    <source>
        <dbReference type="Proteomes" id="UP001139971"/>
    </source>
</evidence>
<keyword evidence="7" id="KW-1185">Reference proteome</keyword>
<evidence type="ECO:0000259" key="5">
    <source>
        <dbReference type="PROSITE" id="PS50977"/>
    </source>
</evidence>
<proteinExistence type="predicted"/>
<dbReference type="GO" id="GO:0003677">
    <property type="term" value="F:DNA binding"/>
    <property type="evidence" value="ECO:0007669"/>
    <property type="project" value="UniProtKB-UniRule"/>
</dbReference>
<dbReference type="AlphaFoldDB" id="A0A9X3YL64"/>
<dbReference type="PROSITE" id="PS50977">
    <property type="entry name" value="HTH_TETR_2"/>
    <property type="match status" value="1"/>
</dbReference>
<evidence type="ECO:0000256" key="4">
    <source>
        <dbReference type="PROSITE-ProRule" id="PRU00335"/>
    </source>
</evidence>
<dbReference type="InterPro" id="IPR009057">
    <property type="entry name" value="Homeodomain-like_sf"/>
</dbReference>
<evidence type="ECO:0000256" key="3">
    <source>
        <dbReference type="ARBA" id="ARBA00023163"/>
    </source>
</evidence>
<dbReference type="InterPro" id="IPR036271">
    <property type="entry name" value="Tet_transcr_reg_TetR-rel_C_sf"/>
</dbReference>
<gene>
    <name evidence="6" type="ORF">OD750_017135</name>
</gene>
<dbReference type="PANTHER" id="PTHR47506:SF7">
    <property type="entry name" value="TRANSCRIPTIONAL REGULATORY PROTEIN"/>
    <property type="match status" value="1"/>
</dbReference>